<accession>A0A8S1EC08</accession>
<feature type="chain" id="PRO_5035846991" description="CUB-like domain-containing protein" evidence="1">
    <location>
        <begin position="24"/>
        <end position="502"/>
    </location>
</feature>
<reference evidence="3 4" key="1">
    <citation type="submission" date="2020-04" db="EMBL/GenBank/DDBJ databases">
        <authorList>
            <person name="Laetsch R D."/>
            <person name="Stevens L."/>
            <person name="Kumar S."/>
            <person name="Blaxter L. M."/>
        </authorList>
    </citation>
    <scope>NUCLEOTIDE SEQUENCE [LARGE SCALE GENOMIC DNA]</scope>
</reference>
<sequence length="502" mass="55385">MIYAKLTFYCILICLVLTSPTTTDFSELNLADLIDENSSECSNLNPLKMRAGETIYIPHNSTFPYSIPANFNCTYLFIVPIGEYLRMSVINSLVGKDYIEFRDSLKYTQKITTTAIANEELFSTTGTGHISIRTFNGGNSKTLLKLEWLKMPRSKSTLSLEKNANGKFVDCGVLQKYPITFKAVDVNETLAVSVAHSGYILDKFESFFIFDGPNTDSKVVGRMSDHTVVPFISSSRYVTIVGFSRLIVFSDILVNYESNIKKYRKYNSGVIIDQQGAIFDSINQTVAVTFIAKDGVELYITKLTFNEVENENCTMTVISGTPSPISRDLVKYTTLSPLPKCFPQQFPAPLFTIELTDCSIYIVVSKNTPENFYNITTDRIGYAFTASYLEPSLSSQLDFTLSSNQSLTYSTTVESVEVVNDEKLTINVYSHSGKSQMSMVVTGNQTGGGADAVGTSVNIRFNGTHGTGSAKIRYAIGKSAPGRLRDSWTSAAATVVLLSLIV</sequence>
<name>A0A8S1EC08_9PELO</name>
<comment type="caution">
    <text evidence="3">The sequence shown here is derived from an EMBL/GenBank/DDBJ whole genome shotgun (WGS) entry which is preliminary data.</text>
</comment>
<protein>
    <recommendedName>
        <fullName evidence="2">CUB-like domain-containing protein</fullName>
    </recommendedName>
</protein>
<feature type="domain" description="CUB-like" evidence="2">
    <location>
        <begin position="50"/>
        <end position="152"/>
    </location>
</feature>
<evidence type="ECO:0000256" key="1">
    <source>
        <dbReference type="SAM" id="SignalP"/>
    </source>
</evidence>
<dbReference type="Pfam" id="PF02408">
    <property type="entry name" value="CUB_2"/>
    <property type="match status" value="1"/>
</dbReference>
<keyword evidence="1" id="KW-0732">Signal</keyword>
<dbReference type="AlphaFoldDB" id="A0A8S1EC08"/>
<dbReference type="PANTHER" id="PTHR47920:SF1">
    <property type="entry name" value="CUB-LIKE DOMAIN-CONTAINING PROTEIN"/>
    <property type="match status" value="1"/>
</dbReference>
<dbReference type="OrthoDB" id="5809946at2759"/>
<evidence type="ECO:0000313" key="4">
    <source>
        <dbReference type="Proteomes" id="UP000494206"/>
    </source>
</evidence>
<dbReference type="InterPro" id="IPR003366">
    <property type="entry name" value="CUB-like_dom"/>
</dbReference>
<gene>
    <name evidence="3" type="ORF">CBOVIS_LOCUS1535</name>
</gene>
<keyword evidence="4" id="KW-1185">Reference proteome</keyword>
<evidence type="ECO:0000259" key="2">
    <source>
        <dbReference type="Pfam" id="PF02408"/>
    </source>
</evidence>
<proteinExistence type="predicted"/>
<organism evidence="3 4">
    <name type="scientific">Caenorhabditis bovis</name>
    <dbReference type="NCBI Taxonomy" id="2654633"/>
    <lineage>
        <taxon>Eukaryota</taxon>
        <taxon>Metazoa</taxon>
        <taxon>Ecdysozoa</taxon>
        <taxon>Nematoda</taxon>
        <taxon>Chromadorea</taxon>
        <taxon>Rhabditida</taxon>
        <taxon>Rhabditina</taxon>
        <taxon>Rhabditomorpha</taxon>
        <taxon>Rhabditoidea</taxon>
        <taxon>Rhabditidae</taxon>
        <taxon>Peloderinae</taxon>
        <taxon>Caenorhabditis</taxon>
    </lineage>
</organism>
<dbReference type="EMBL" id="CADEPM010000001">
    <property type="protein sequence ID" value="CAB3398241.1"/>
    <property type="molecule type" value="Genomic_DNA"/>
</dbReference>
<dbReference type="Proteomes" id="UP000494206">
    <property type="component" value="Unassembled WGS sequence"/>
</dbReference>
<feature type="signal peptide" evidence="1">
    <location>
        <begin position="1"/>
        <end position="23"/>
    </location>
</feature>
<evidence type="ECO:0000313" key="3">
    <source>
        <dbReference type="EMBL" id="CAB3398241.1"/>
    </source>
</evidence>
<dbReference type="PANTHER" id="PTHR47920">
    <property type="entry name" value="PROTEIN CBG13378-RELATED"/>
    <property type="match status" value="1"/>
</dbReference>